<reference evidence="1" key="1">
    <citation type="submission" date="2018-02" db="EMBL/GenBank/DDBJ databases">
        <title>Rhizophora mucronata_Transcriptome.</title>
        <authorList>
            <person name="Meera S.P."/>
            <person name="Sreeshan A."/>
            <person name="Augustine A."/>
        </authorList>
    </citation>
    <scope>NUCLEOTIDE SEQUENCE</scope>
    <source>
        <tissue evidence="1">Leaf</tissue>
    </source>
</reference>
<dbReference type="AlphaFoldDB" id="A0A2P2MUE0"/>
<name>A0A2P2MUE0_RHIMU</name>
<dbReference type="EMBL" id="GGEC01053352">
    <property type="protein sequence ID" value="MBX33836.1"/>
    <property type="molecule type" value="Transcribed_RNA"/>
</dbReference>
<protein>
    <submittedName>
        <fullName evidence="1">Uncharacterized protein LOC105136982</fullName>
    </submittedName>
</protein>
<sequence length="412" mass="45635">MASICCYSGVFLQTQTSKERAFNVVSSGLPLPYYSYGSKIEKGNTTGSHCGVNFQSLHQIQSSSRIATRLLHVQAQHRRVTPSSASINTTAPPPGWPEFARNVSGEWDGFGADFTNSGEPIQLPDSVVPEAYREWEVKVFDWQTQCPTLAPHPADTQDLAMTYKSIKLLPTVGCEADAATRYSVDERNVNLNYDDDDDTNNKASAFAYQSSGSYVAVWQTEGPDPRTLSTVTPRTKLLELEHCLIHPQNRESRVRIFQVVRVANNSEMTLESIRVFCEQWSGPFRNGDQPGGCTIRDSPFASTAAVNTSQVAGVWQAHVSVANFQTSQTGFLRELTDNGTHTSVRNECQLILLPKQLWCSTKESKDGEPCYDFEVGWLHDNGCALTSRCIFSSDGKLKEISIVRETVNLEGL</sequence>
<proteinExistence type="predicted"/>
<accession>A0A2P2MUE0</accession>
<organism evidence="1">
    <name type="scientific">Rhizophora mucronata</name>
    <name type="common">Asiatic mangrove</name>
    <dbReference type="NCBI Taxonomy" id="61149"/>
    <lineage>
        <taxon>Eukaryota</taxon>
        <taxon>Viridiplantae</taxon>
        <taxon>Streptophyta</taxon>
        <taxon>Embryophyta</taxon>
        <taxon>Tracheophyta</taxon>
        <taxon>Spermatophyta</taxon>
        <taxon>Magnoliopsida</taxon>
        <taxon>eudicotyledons</taxon>
        <taxon>Gunneridae</taxon>
        <taxon>Pentapetalae</taxon>
        <taxon>rosids</taxon>
        <taxon>fabids</taxon>
        <taxon>Malpighiales</taxon>
        <taxon>Rhizophoraceae</taxon>
        <taxon>Rhizophora</taxon>
    </lineage>
</organism>
<evidence type="ECO:0000313" key="1">
    <source>
        <dbReference type="EMBL" id="MBX33836.1"/>
    </source>
</evidence>